<dbReference type="InterPro" id="IPR050109">
    <property type="entry name" value="HTH-type_TetR-like_transc_reg"/>
</dbReference>
<protein>
    <submittedName>
        <fullName evidence="5">TetR family transcriptional regulator</fullName>
    </submittedName>
</protein>
<dbReference type="SUPFAM" id="SSF46689">
    <property type="entry name" value="Homeodomain-like"/>
    <property type="match status" value="1"/>
</dbReference>
<name>A0A318I315_9MYCO</name>
<evidence type="ECO:0000313" key="6">
    <source>
        <dbReference type="Proteomes" id="UP000247781"/>
    </source>
</evidence>
<dbReference type="OrthoDB" id="3218408at2"/>
<keyword evidence="3" id="KW-0804">Transcription</keyword>
<comment type="caution">
    <text evidence="5">The sequence shown here is derived from an EMBL/GenBank/DDBJ whole genome shotgun (WGS) entry which is preliminary data.</text>
</comment>
<evidence type="ECO:0000256" key="3">
    <source>
        <dbReference type="ARBA" id="ARBA00023163"/>
    </source>
</evidence>
<dbReference type="Proteomes" id="UP000247781">
    <property type="component" value="Unassembled WGS sequence"/>
</dbReference>
<feature type="domain" description="HTH tetR-type" evidence="4">
    <location>
        <begin position="20"/>
        <end position="57"/>
    </location>
</feature>
<dbReference type="Gene3D" id="1.10.357.10">
    <property type="entry name" value="Tetracycline Repressor, domain 2"/>
    <property type="match status" value="1"/>
</dbReference>
<keyword evidence="1" id="KW-0805">Transcription regulation</keyword>
<dbReference type="PANTHER" id="PTHR30055">
    <property type="entry name" value="HTH-TYPE TRANSCRIPTIONAL REGULATOR RUTR"/>
    <property type="match status" value="1"/>
</dbReference>
<proteinExistence type="predicted"/>
<organism evidence="5 6">
    <name type="scientific">Mycolicibacterium moriokaense</name>
    <dbReference type="NCBI Taxonomy" id="39691"/>
    <lineage>
        <taxon>Bacteria</taxon>
        <taxon>Bacillati</taxon>
        <taxon>Actinomycetota</taxon>
        <taxon>Actinomycetes</taxon>
        <taxon>Mycobacteriales</taxon>
        <taxon>Mycobacteriaceae</taxon>
        <taxon>Mycolicibacterium</taxon>
    </lineage>
</organism>
<evidence type="ECO:0000259" key="4">
    <source>
        <dbReference type="Pfam" id="PF00440"/>
    </source>
</evidence>
<dbReference type="EMBL" id="QJJU01000001">
    <property type="protein sequence ID" value="PXX13081.1"/>
    <property type="molecule type" value="Genomic_DNA"/>
</dbReference>
<reference evidence="6" key="1">
    <citation type="submission" date="2018-05" db="EMBL/GenBank/DDBJ databases">
        <authorList>
            <person name="Deangelis K."/>
            <person name="Huntemann M."/>
            <person name="Clum A."/>
            <person name="Pillay M."/>
            <person name="Palaniappan K."/>
            <person name="Varghese N."/>
            <person name="Mikhailova N."/>
            <person name="Stamatis D."/>
            <person name="Reddy T."/>
            <person name="Daum C."/>
            <person name="Shapiro N."/>
            <person name="Ivanova N."/>
            <person name="Kyrpides N."/>
            <person name="Woyke T."/>
        </authorList>
    </citation>
    <scope>NUCLEOTIDE SEQUENCE [LARGE SCALE GENOMIC DNA]</scope>
    <source>
        <strain evidence="6">GAS496</strain>
    </source>
</reference>
<evidence type="ECO:0000256" key="2">
    <source>
        <dbReference type="ARBA" id="ARBA00023125"/>
    </source>
</evidence>
<evidence type="ECO:0000256" key="1">
    <source>
        <dbReference type="ARBA" id="ARBA00023015"/>
    </source>
</evidence>
<reference evidence="5 6" key="2">
    <citation type="submission" date="2018-06" db="EMBL/GenBank/DDBJ databases">
        <title>Sequencing of bacterial isolates from soil warming experiment in Harvard Forest, Massachusetts, USA.</title>
        <authorList>
            <person name="Deangelis K.PhD."/>
        </authorList>
    </citation>
    <scope>NUCLEOTIDE SEQUENCE [LARGE SCALE GENOMIC DNA]</scope>
    <source>
        <strain evidence="5 6">GAS496</strain>
    </source>
</reference>
<sequence length="189" mass="21242">MLPSMTPRRGGRRLSADDWIEAGFAVLADGGPNALRIDALCERLDVTKGSFYWHFTDMPAYRGALVEAWGTLHDRNRRPFENMPDVDPRERLDVMMRTLVAPKHWALERAMRVWALTDDAALASVQQSDGRVVRAVRQAFIDFGFEPEDAALRALVVYASGVGLMHTSGSTPSAPPELRDRFLDFMLRP</sequence>
<gene>
    <name evidence="5" type="ORF">C8E89_101229</name>
</gene>
<evidence type="ECO:0000313" key="5">
    <source>
        <dbReference type="EMBL" id="PXX13081.1"/>
    </source>
</evidence>
<dbReference type="PANTHER" id="PTHR30055:SF234">
    <property type="entry name" value="HTH-TYPE TRANSCRIPTIONAL REGULATOR BETI"/>
    <property type="match status" value="1"/>
</dbReference>
<accession>A0A318I315</accession>
<dbReference type="AlphaFoldDB" id="A0A318I315"/>
<dbReference type="Pfam" id="PF00440">
    <property type="entry name" value="TetR_N"/>
    <property type="match status" value="1"/>
</dbReference>
<keyword evidence="2" id="KW-0238">DNA-binding</keyword>
<dbReference type="GO" id="GO:0000976">
    <property type="term" value="F:transcription cis-regulatory region binding"/>
    <property type="evidence" value="ECO:0007669"/>
    <property type="project" value="TreeGrafter"/>
</dbReference>
<dbReference type="InterPro" id="IPR009057">
    <property type="entry name" value="Homeodomain-like_sf"/>
</dbReference>
<keyword evidence="6" id="KW-1185">Reference proteome</keyword>
<dbReference type="GO" id="GO:0003700">
    <property type="term" value="F:DNA-binding transcription factor activity"/>
    <property type="evidence" value="ECO:0007669"/>
    <property type="project" value="TreeGrafter"/>
</dbReference>
<dbReference type="InterPro" id="IPR001647">
    <property type="entry name" value="HTH_TetR"/>
</dbReference>